<organism evidence="3 4">
    <name type="scientific">Dyella dinghuensis</name>
    <dbReference type="NCBI Taxonomy" id="1920169"/>
    <lineage>
        <taxon>Bacteria</taxon>
        <taxon>Pseudomonadati</taxon>
        <taxon>Pseudomonadota</taxon>
        <taxon>Gammaproteobacteria</taxon>
        <taxon>Lysobacterales</taxon>
        <taxon>Rhodanobacteraceae</taxon>
        <taxon>Dyella</taxon>
    </lineage>
</organism>
<dbReference type="OrthoDB" id="1440191at2"/>
<feature type="transmembrane region" description="Helical" evidence="2">
    <location>
        <begin position="6"/>
        <end position="27"/>
    </location>
</feature>
<evidence type="ECO:0000256" key="2">
    <source>
        <dbReference type="SAM" id="Phobius"/>
    </source>
</evidence>
<dbReference type="EMBL" id="RYZR01000003">
    <property type="protein sequence ID" value="RUL66015.1"/>
    <property type="molecule type" value="Genomic_DNA"/>
</dbReference>
<comment type="caution">
    <text evidence="3">The sequence shown here is derived from an EMBL/GenBank/DDBJ whole genome shotgun (WGS) entry which is preliminary data.</text>
</comment>
<keyword evidence="2" id="KW-0472">Membrane</keyword>
<protein>
    <submittedName>
        <fullName evidence="3">Uncharacterized protein</fullName>
    </submittedName>
</protein>
<proteinExistence type="predicted"/>
<dbReference type="RefSeq" id="WP_126672642.1">
    <property type="nucleotide sequence ID" value="NZ_RYZR01000003.1"/>
</dbReference>
<reference evidence="3 4" key="1">
    <citation type="submission" date="2018-12" db="EMBL/GenBank/DDBJ databases">
        <title>Dyella dinghuensis sp. nov. DHOA06 and Dyella choica sp. nov. 4M-K27, isolated from forest soil.</title>
        <authorList>
            <person name="Qiu L.-H."/>
            <person name="Gao Z.-H."/>
        </authorList>
    </citation>
    <scope>NUCLEOTIDE SEQUENCE [LARGE SCALE GENOMIC DNA]</scope>
    <source>
        <strain evidence="3 4">DHOA06</strain>
    </source>
</reference>
<keyword evidence="2" id="KW-0812">Transmembrane</keyword>
<feature type="transmembrane region" description="Helical" evidence="2">
    <location>
        <begin position="131"/>
        <end position="151"/>
    </location>
</feature>
<sequence length="154" mass="16860">MDLDLLTSVLAAVLSMVAGGVASTEFIQKILRTVLKRPEPRKSYSEQLNELTEALSAASKKVDAILAEMAQVASQREKTVQGLEASLLELESKEKDARQRIEQLKKVPLPAAEYFAELIEAGEKRSAWRDYWLFGAGVVVSTVIAICLKLLGIG</sequence>
<evidence type="ECO:0000313" key="4">
    <source>
        <dbReference type="Proteomes" id="UP000267077"/>
    </source>
</evidence>
<keyword evidence="2" id="KW-1133">Transmembrane helix</keyword>
<keyword evidence="4" id="KW-1185">Reference proteome</keyword>
<feature type="coiled-coil region" evidence="1">
    <location>
        <begin position="41"/>
        <end position="107"/>
    </location>
</feature>
<accession>A0A432LWY3</accession>
<name>A0A432LWY3_9GAMM</name>
<evidence type="ECO:0000256" key="1">
    <source>
        <dbReference type="SAM" id="Coils"/>
    </source>
</evidence>
<keyword evidence="1" id="KW-0175">Coiled coil</keyword>
<dbReference type="AlphaFoldDB" id="A0A432LWY3"/>
<gene>
    <name evidence="3" type="ORF">EKH79_04785</name>
</gene>
<evidence type="ECO:0000313" key="3">
    <source>
        <dbReference type="EMBL" id="RUL66015.1"/>
    </source>
</evidence>
<dbReference type="Proteomes" id="UP000267077">
    <property type="component" value="Unassembled WGS sequence"/>
</dbReference>